<dbReference type="CDD" id="cd00086">
    <property type="entry name" value="homeodomain"/>
    <property type="match status" value="1"/>
</dbReference>
<comment type="subcellular location">
    <subcellularLocation>
        <location evidence="1 2 3">Nucleus</location>
    </subcellularLocation>
</comment>
<feature type="region of interest" description="Disordered" evidence="4">
    <location>
        <begin position="263"/>
        <end position="316"/>
    </location>
</feature>
<evidence type="ECO:0000313" key="7">
    <source>
        <dbReference type="Proteomes" id="UP000054107"/>
    </source>
</evidence>
<keyword evidence="7" id="KW-1185">Reference proteome</keyword>
<evidence type="ECO:0000256" key="3">
    <source>
        <dbReference type="RuleBase" id="RU000682"/>
    </source>
</evidence>
<dbReference type="PANTHER" id="PTHR24323">
    <property type="entry name" value="CEH-10 HOMEODOMAIN-CONTAINING HOMOLOG"/>
    <property type="match status" value="1"/>
</dbReference>
<dbReference type="InterPro" id="IPR051775">
    <property type="entry name" value="Homeobox_domain"/>
</dbReference>
<dbReference type="SMART" id="SM00389">
    <property type="entry name" value="HOX"/>
    <property type="match status" value="1"/>
</dbReference>
<evidence type="ECO:0000256" key="4">
    <source>
        <dbReference type="SAM" id="MobiDB-lite"/>
    </source>
</evidence>
<dbReference type="SUPFAM" id="SSF46689">
    <property type="entry name" value="Homeodomain-like"/>
    <property type="match status" value="1"/>
</dbReference>
<keyword evidence="2 3" id="KW-0238">DNA-binding</keyword>
<protein>
    <recommendedName>
        <fullName evidence="5">Homeobox domain-containing protein</fullName>
    </recommendedName>
</protein>
<dbReference type="InterPro" id="IPR009057">
    <property type="entry name" value="Homeodomain-like_sf"/>
</dbReference>
<feature type="region of interest" description="Disordered" evidence="4">
    <location>
        <begin position="132"/>
        <end position="207"/>
    </location>
</feature>
<dbReference type="PROSITE" id="PS50071">
    <property type="entry name" value="HOMEOBOX_2"/>
    <property type="match status" value="1"/>
</dbReference>
<dbReference type="Proteomes" id="UP000054107">
    <property type="component" value="Unassembled WGS sequence"/>
</dbReference>
<feature type="compositionally biased region" description="Low complexity" evidence="4">
    <location>
        <begin position="60"/>
        <end position="73"/>
    </location>
</feature>
<dbReference type="EMBL" id="LN732864">
    <property type="protein sequence ID" value="CEP16163.1"/>
    <property type="molecule type" value="Genomic_DNA"/>
</dbReference>
<sequence>MEKQKRKITSSKAPQKTVLSTSVHSAENESPSETPQSSASDDNDTKSTSSPGSVSDDGNSGSTSEQSTTTSSSDNFGQIPIRTRIRFAPEDKEVLERAYRKSKRPTNEAKQRLAEDMGTTVSRIQIWFQNRRAKEKKTNDVSDNQHAVQDIGSSSPPSPESVHSEITKAITKDKKLNKKTESSPPESSSIGKKRKKQGQSTTVGTLSHQVLPSGSYAFPQYALHPGGNLLYPLPTGSVLVPEYDCHVYQQQYRQQLQRAFINEKSPKYVDPKNVTKPESSRAGSYSEALSTRKGKFKQKATKAESSEDSQEEERDL</sequence>
<accession>A0A0B7NLD3</accession>
<dbReference type="OrthoDB" id="6159439at2759"/>
<dbReference type="Gene3D" id="1.10.10.60">
    <property type="entry name" value="Homeodomain-like"/>
    <property type="match status" value="1"/>
</dbReference>
<keyword evidence="2 3" id="KW-0371">Homeobox</keyword>
<feature type="domain" description="Homeobox" evidence="5">
    <location>
        <begin position="78"/>
        <end position="138"/>
    </location>
</feature>
<dbReference type="GO" id="GO:0005634">
    <property type="term" value="C:nucleus"/>
    <property type="evidence" value="ECO:0007669"/>
    <property type="project" value="UniProtKB-SubCell"/>
</dbReference>
<dbReference type="InterPro" id="IPR001356">
    <property type="entry name" value="HD"/>
</dbReference>
<dbReference type="GO" id="GO:0000976">
    <property type="term" value="F:transcription cis-regulatory region binding"/>
    <property type="evidence" value="ECO:0007669"/>
    <property type="project" value="TreeGrafter"/>
</dbReference>
<feature type="compositionally biased region" description="Basic and acidic residues" evidence="4">
    <location>
        <begin position="162"/>
        <end position="181"/>
    </location>
</feature>
<evidence type="ECO:0000313" key="6">
    <source>
        <dbReference type="EMBL" id="CEP16163.1"/>
    </source>
</evidence>
<feature type="compositionally biased region" description="Acidic residues" evidence="4">
    <location>
        <begin position="306"/>
        <end position="316"/>
    </location>
</feature>
<name>A0A0B7NLD3_9FUNG</name>
<feature type="compositionally biased region" description="Polar residues" evidence="4">
    <location>
        <begin position="10"/>
        <end position="59"/>
    </location>
</feature>
<dbReference type="GO" id="GO:0006355">
    <property type="term" value="P:regulation of DNA-templated transcription"/>
    <property type="evidence" value="ECO:0007669"/>
    <property type="project" value="TreeGrafter"/>
</dbReference>
<evidence type="ECO:0000256" key="1">
    <source>
        <dbReference type="ARBA" id="ARBA00004123"/>
    </source>
</evidence>
<dbReference type="Pfam" id="PF00046">
    <property type="entry name" value="Homeodomain"/>
    <property type="match status" value="1"/>
</dbReference>
<reference evidence="6 7" key="1">
    <citation type="submission" date="2014-09" db="EMBL/GenBank/DDBJ databases">
        <authorList>
            <person name="Ellenberger Sabrina"/>
        </authorList>
    </citation>
    <scope>NUCLEOTIDE SEQUENCE [LARGE SCALE GENOMIC DNA]</scope>
    <source>
        <strain evidence="6 7">CBS 412.66</strain>
    </source>
</reference>
<dbReference type="STRING" id="35722.A0A0B7NLD3"/>
<keyword evidence="2 3" id="KW-0539">Nucleus</keyword>
<dbReference type="AlphaFoldDB" id="A0A0B7NLD3"/>
<feature type="DNA-binding region" description="Homeobox" evidence="2">
    <location>
        <begin position="80"/>
        <end position="139"/>
    </location>
</feature>
<feature type="compositionally biased region" description="Polar residues" evidence="4">
    <location>
        <begin position="198"/>
        <end position="207"/>
    </location>
</feature>
<feature type="region of interest" description="Disordered" evidence="4">
    <location>
        <begin position="1"/>
        <end position="118"/>
    </location>
</feature>
<dbReference type="PANTHER" id="PTHR24323:SF7">
    <property type="entry name" value="HOMEOBOX DOMAIN-CONTAINING PROTEIN"/>
    <property type="match status" value="1"/>
</dbReference>
<evidence type="ECO:0000259" key="5">
    <source>
        <dbReference type="PROSITE" id="PS50071"/>
    </source>
</evidence>
<feature type="compositionally biased region" description="Basic and acidic residues" evidence="4">
    <location>
        <begin position="264"/>
        <end position="279"/>
    </location>
</feature>
<feature type="compositionally biased region" description="Basic and acidic residues" evidence="4">
    <location>
        <begin position="87"/>
        <end position="115"/>
    </location>
</feature>
<organism evidence="6 7">
    <name type="scientific">Parasitella parasitica</name>
    <dbReference type="NCBI Taxonomy" id="35722"/>
    <lineage>
        <taxon>Eukaryota</taxon>
        <taxon>Fungi</taxon>
        <taxon>Fungi incertae sedis</taxon>
        <taxon>Mucoromycota</taxon>
        <taxon>Mucoromycotina</taxon>
        <taxon>Mucoromycetes</taxon>
        <taxon>Mucorales</taxon>
        <taxon>Mucorineae</taxon>
        <taxon>Mucoraceae</taxon>
        <taxon>Parasitella</taxon>
    </lineage>
</organism>
<gene>
    <name evidence="6" type="primary">PARPA_10409.1 scaffold 40272</name>
</gene>
<evidence type="ECO:0000256" key="2">
    <source>
        <dbReference type="PROSITE-ProRule" id="PRU00108"/>
    </source>
</evidence>
<proteinExistence type="predicted"/>